<gene>
    <name evidence="2" type="ORF">B0A50_05441</name>
</gene>
<feature type="region of interest" description="Disordered" evidence="1">
    <location>
        <begin position="1"/>
        <end position="144"/>
    </location>
</feature>
<evidence type="ECO:0000313" key="2">
    <source>
        <dbReference type="EMBL" id="TKA25580.1"/>
    </source>
</evidence>
<dbReference type="AlphaFoldDB" id="A0A4U0TTN0"/>
<reference evidence="2 3" key="1">
    <citation type="submission" date="2017-03" db="EMBL/GenBank/DDBJ databases">
        <title>Genomes of endolithic fungi from Antarctica.</title>
        <authorList>
            <person name="Coleine C."/>
            <person name="Masonjones S."/>
            <person name="Stajich J.E."/>
        </authorList>
    </citation>
    <scope>NUCLEOTIDE SEQUENCE [LARGE SCALE GENOMIC DNA]</scope>
    <source>
        <strain evidence="2 3">CCFEE 6315</strain>
    </source>
</reference>
<evidence type="ECO:0000313" key="3">
    <source>
        <dbReference type="Proteomes" id="UP000308549"/>
    </source>
</evidence>
<feature type="compositionally biased region" description="Low complexity" evidence="1">
    <location>
        <begin position="126"/>
        <end position="136"/>
    </location>
</feature>
<comment type="caution">
    <text evidence="2">The sequence shown here is derived from an EMBL/GenBank/DDBJ whole genome shotgun (WGS) entry which is preliminary data.</text>
</comment>
<dbReference type="EMBL" id="NAJL01000034">
    <property type="protein sequence ID" value="TKA25580.1"/>
    <property type="molecule type" value="Genomic_DNA"/>
</dbReference>
<accession>A0A4U0TTN0</accession>
<feature type="compositionally biased region" description="Pro residues" evidence="1">
    <location>
        <begin position="116"/>
        <end position="125"/>
    </location>
</feature>
<feature type="compositionally biased region" description="Polar residues" evidence="1">
    <location>
        <begin position="1"/>
        <end position="48"/>
    </location>
</feature>
<dbReference type="Proteomes" id="UP000308549">
    <property type="component" value="Unassembled WGS sequence"/>
</dbReference>
<sequence>MTQGESSQSKARQTSTSRRNTLPSPAASTNSSHTERSIATSPNPSSTEAFLDEPADKTFADLGISPLRPRGESERSDSTSIYSQVEADEQQQQQQQPSEGRSAEAGKANGDGICKPRPPYPPYHLPPTTTRNTTKTARSQHQVP</sequence>
<keyword evidence="3" id="KW-1185">Reference proteome</keyword>
<protein>
    <submittedName>
        <fullName evidence="2">Uncharacterized protein</fullName>
    </submittedName>
</protein>
<name>A0A4U0TTN0_9PEZI</name>
<evidence type="ECO:0000256" key="1">
    <source>
        <dbReference type="SAM" id="MobiDB-lite"/>
    </source>
</evidence>
<proteinExistence type="predicted"/>
<organism evidence="2 3">
    <name type="scientific">Salinomyces thailandicus</name>
    <dbReference type="NCBI Taxonomy" id="706561"/>
    <lineage>
        <taxon>Eukaryota</taxon>
        <taxon>Fungi</taxon>
        <taxon>Dikarya</taxon>
        <taxon>Ascomycota</taxon>
        <taxon>Pezizomycotina</taxon>
        <taxon>Dothideomycetes</taxon>
        <taxon>Dothideomycetidae</taxon>
        <taxon>Mycosphaerellales</taxon>
        <taxon>Teratosphaeriaceae</taxon>
        <taxon>Salinomyces</taxon>
    </lineage>
</organism>